<gene>
    <name evidence="1" type="ORF">SSSS39_01039</name>
</gene>
<evidence type="ECO:0000313" key="2">
    <source>
        <dbReference type="Proteomes" id="UP000380217"/>
    </source>
</evidence>
<reference evidence="1 2" key="1">
    <citation type="submission" date="2019-07" db="EMBL/GenBank/DDBJ databases">
        <authorList>
            <person name="Hibberd C M."/>
            <person name="Gehrig L. J."/>
            <person name="Chang H.-W."/>
            <person name="Venkatesh S."/>
        </authorList>
    </citation>
    <scope>NUCLEOTIDE SEQUENCE [LARGE SCALE GENOMIC DNA]</scope>
    <source>
        <strain evidence="1">Streptococcus_salivarius_SS_Bg39</strain>
    </source>
</reference>
<accession>A0A564SU30</accession>
<dbReference type="Proteomes" id="UP000380217">
    <property type="component" value="Unassembled WGS sequence"/>
</dbReference>
<dbReference type="AlphaFoldDB" id="A0A564SU30"/>
<proteinExistence type="predicted"/>
<sequence>MVVSSSETDEGLLEVHSQVDIVETSVSMTTSHSEEARVQAFGEDRLVAASERGDASATSEVA</sequence>
<organism evidence="1 2">
    <name type="scientific">Streptococcus vestibularis</name>
    <dbReference type="NCBI Taxonomy" id="1343"/>
    <lineage>
        <taxon>Bacteria</taxon>
        <taxon>Bacillati</taxon>
        <taxon>Bacillota</taxon>
        <taxon>Bacilli</taxon>
        <taxon>Lactobacillales</taxon>
        <taxon>Streptococcaceae</taxon>
        <taxon>Streptococcus</taxon>
    </lineage>
</organism>
<protein>
    <submittedName>
        <fullName evidence="1">Uncharacterized protein</fullName>
    </submittedName>
</protein>
<evidence type="ECO:0000313" key="1">
    <source>
        <dbReference type="EMBL" id="VUW98333.1"/>
    </source>
</evidence>
<name>A0A564SU30_STRVE</name>
<dbReference type="EMBL" id="CABHNJ010000020">
    <property type="protein sequence ID" value="VUW98333.1"/>
    <property type="molecule type" value="Genomic_DNA"/>
</dbReference>